<sequence>MEGYGQSNPGAGGSQSDPGGEGYAEESTWQVGLGGQELYPERPNEANCKYYLRTGFCGYGARCRFNHPPDRTMVVGALRLGGGEYPQRVGQPVCKYYMMTGTCKFGSSCKYHHPRHGGGPHVSLNYLGYPLRPGEKECSYYVKTGQCKYGVTCKFHHPQPTNIPVTTASPALGISPGPAPRLYPQVQPSSISGAQPYGVMPGNWQVARPPAMLPGPYIQGPYAPMFVPHGMVPVPGWGHFPAHVSPASPTPQPAIGSSPLYGITQLSSSAPEYTGPYSTVSLSVGASSSSQKDRGLPERPGQPECQYYMKTGDCKYGSSCRYHHPPELIRPKTTPEPVNLPIRPGAPPCIFFAQYGVCKYGSACKYDHSSRTGSLSYSPSASSLTDVPVAPLPVGSSTGTLAASSSSSDLHQEIAAVSRKDSSPTPQISSSATPTSTSLSSPPPKSQPTPHSTGSTSSKEAHSSS</sequence>
<evidence type="ECO:0000256" key="5">
    <source>
        <dbReference type="PROSITE-ProRule" id="PRU00723"/>
    </source>
</evidence>
<feature type="domain" description="C3H1-type" evidence="7">
    <location>
        <begin position="42"/>
        <end position="70"/>
    </location>
</feature>
<name>A0A7N0T224_KALFE</name>
<evidence type="ECO:0000259" key="7">
    <source>
        <dbReference type="PROSITE" id="PS50103"/>
    </source>
</evidence>
<feature type="region of interest" description="Disordered" evidence="6">
    <location>
        <begin position="1"/>
        <end position="27"/>
    </location>
</feature>
<organism evidence="8 9">
    <name type="scientific">Kalanchoe fedtschenkoi</name>
    <name type="common">Lavender scallops</name>
    <name type="synonym">South American air plant</name>
    <dbReference type="NCBI Taxonomy" id="63787"/>
    <lineage>
        <taxon>Eukaryota</taxon>
        <taxon>Viridiplantae</taxon>
        <taxon>Streptophyta</taxon>
        <taxon>Embryophyta</taxon>
        <taxon>Tracheophyta</taxon>
        <taxon>Spermatophyta</taxon>
        <taxon>Magnoliopsida</taxon>
        <taxon>eudicotyledons</taxon>
        <taxon>Gunneridae</taxon>
        <taxon>Pentapetalae</taxon>
        <taxon>Saxifragales</taxon>
        <taxon>Crassulaceae</taxon>
        <taxon>Kalanchoe</taxon>
    </lineage>
</organism>
<dbReference type="EnsemblPlants" id="Kaladp0018s0301.1.v1.1">
    <property type="protein sequence ID" value="Kaladp0018s0301.1.v1.1"/>
    <property type="gene ID" value="Kaladp0018s0301.v1.1"/>
</dbReference>
<evidence type="ECO:0000256" key="2">
    <source>
        <dbReference type="ARBA" id="ARBA00022771"/>
    </source>
</evidence>
<accession>A0A7N0T224</accession>
<feature type="compositionally biased region" description="Low complexity" evidence="6">
    <location>
        <begin position="281"/>
        <end position="290"/>
    </location>
</feature>
<keyword evidence="2 5" id="KW-0863">Zinc-finger</keyword>
<dbReference type="Gene3D" id="4.10.1000.10">
    <property type="entry name" value="Zinc finger, CCCH-type"/>
    <property type="match status" value="2"/>
</dbReference>
<evidence type="ECO:0000256" key="1">
    <source>
        <dbReference type="ARBA" id="ARBA00022723"/>
    </source>
</evidence>
<feature type="compositionally biased region" description="Low complexity" evidence="6">
    <location>
        <begin position="396"/>
        <end position="408"/>
    </location>
</feature>
<feature type="zinc finger region" description="C3H1-type" evidence="5">
    <location>
        <begin position="343"/>
        <end position="371"/>
    </location>
</feature>
<reference evidence="8" key="1">
    <citation type="submission" date="2021-01" db="UniProtKB">
        <authorList>
            <consortium name="EnsemblPlants"/>
        </authorList>
    </citation>
    <scope>IDENTIFICATION</scope>
</reference>
<dbReference type="InterPro" id="IPR036855">
    <property type="entry name" value="Znf_CCCH_sf"/>
</dbReference>
<protein>
    <recommendedName>
        <fullName evidence="7">C3H1-type domain-containing protein</fullName>
    </recommendedName>
</protein>
<feature type="domain" description="C3H1-type" evidence="7">
    <location>
        <begin position="132"/>
        <end position="160"/>
    </location>
</feature>
<proteinExistence type="predicted"/>
<keyword evidence="4" id="KW-0238">DNA-binding</keyword>
<dbReference type="Proteomes" id="UP000594263">
    <property type="component" value="Unplaced"/>
</dbReference>
<keyword evidence="3 5" id="KW-0862">Zinc</keyword>
<feature type="region of interest" description="Disordered" evidence="6">
    <location>
        <begin position="281"/>
        <end position="303"/>
    </location>
</feature>
<evidence type="ECO:0000256" key="3">
    <source>
        <dbReference type="ARBA" id="ARBA00022833"/>
    </source>
</evidence>
<feature type="domain" description="C3H1-type" evidence="7">
    <location>
        <begin position="88"/>
        <end position="116"/>
    </location>
</feature>
<evidence type="ECO:0000256" key="6">
    <source>
        <dbReference type="SAM" id="MobiDB-lite"/>
    </source>
</evidence>
<feature type="region of interest" description="Disordered" evidence="6">
    <location>
        <begin position="396"/>
        <end position="465"/>
    </location>
</feature>
<keyword evidence="1 5" id="KW-0479">Metal-binding</keyword>
<keyword evidence="9" id="KW-1185">Reference proteome</keyword>
<dbReference type="InterPro" id="IPR000571">
    <property type="entry name" value="Znf_CCCH"/>
</dbReference>
<feature type="compositionally biased region" description="Polar residues" evidence="6">
    <location>
        <begin position="1"/>
        <end position="17"/>
    </location>
</feature>
<dbReference type="PANTHER" id="PTHR12506:SF41">
    <property type="entry name" value="ZINC FINGER CCCH DOMAIN-CONTAINING PROTEIN 58"/>
    <property type="match status" value="1"/>
</dbReference>
<dbReference type="OMA" id="AYTGPYL"/>
<dbReference type="InterPro" id="IPR050974">
    <property type="entry name" value="Plant_ZF_CCCH"/>
</dbReference>
<feature type="domain" description="C3H1-type" evidence="7">
    <location>
        <begin position="343"/>
        <end position="371"/>
    </location>
</feature>
<dbReference type="Gene3D" id="2.30.30.1190">
    <property type="match status" value="1"/>
</dbReference>
<dbReference type="Pfam" id="PF00642">
    <property type="entry name" value="zf-CCCH"/>
    <property type="match status" value="5"/>
</dbReference>
<feature type="zinc finger region" description="C3H1-type" evidence="5">
    <location>
        <begin position="42"/>
        <end position="70"/>
    </location>
</feature>
<evidence type="ECO:0000313" key="8">
    <source>
        <dbReference type="EnsemblPlants" id="Kaladp0018s0301.1.v1.1"/>
    </source>
</evidence>
<feature type="zinc finger region" description="C3H1-type" evidence="5">
    <location>
        <begin position="88"/>
        <end position="116"/>
    </location>
</feature>
<evidence type="ECO:0000256" key="4">
    <source>
        <dbReference type="ARBA" id="ARBA00023125"/>
    </source>
</evidence>
<feature type="zinc finger region" description="C3H1-type" evidence="5">
    <location>
        <begin position="132"/>
        <end position="160"/>
    </location>
</feature>
<evidence type="ECO:0000313" key="9">
    <source>
        <dbReference type="Proteomes" id="UP000594263"/>
    </source>
</evidence>
<dbReference type="AlphaFoldDB" id="A0A7N0T224"/>
<dbReference type="PANTHER" id="PTHR12506">
    <property type="entry name" value="PROTEIN PHOSPHATASE RELATED"/>
    <property type="match status" value="1"/>
</dbReference>
<dbReference type="SMART" id="SM00356">
    <property type="entry name" value="ZnF_C3H1"/>
    <property type="match status" value="5"/>
</dbReference>
<feature type="zinc finger region" description="C3H1-type" evidence="5">
    <location>
        <begin position="299"/>
        <end position="327"/>
    </location>
</feature>
<dbReference type="Gramene" id="Kaladp0018s0301.1.v1.1">
    <property type="protein sequence ID" value="Kaladp0018s0301.1.v1.1"/>
    <property type="gene ID" value="Kaladp0018s0301.v1.1"/>
</dbReference>
<feature type="compositionally biased region" description="Low complexity" evidence="6">
    <location>
        <begin position="423"/>
        <end position="440"/>
    </location>
</feature>
<dbReference type="GO" id="GO:0003729">
    <property type="term" value="F:mRNA binding"/>
    <property type="evidence" value="ECO:0007669"/>
    <property type="project" value="TreeGrafter"/>
</dbReference>
<dbReference type="GO" id="GO:0003677">
    <property type="term" value="F:DNA binding"/>
    <property type="evidence" value="ECO:0007669"/>
    <property type="project" value="UniProtKB-KW"/>
</dbReference>
<dbReference type="SUPFAM" id="SSF90229">
    <property type="entry name" value="CCCH zinc finger"/>
    <property type="match status" value="5"/>
</dbReference>
<dbReference type="PROSITE" id="PS50103">
    <property type="entry name" value="ZF_C3H1"/>
    <property type="match status" value="5"/>
</dbReference>
<feature type="domain" description="C3H1-type" evidence="7">
    <location>
        <begin position="299"/>
        <end position="327"/>
    </location>
</feature>
<dbReference type="GO" id="GO:0008270">
    <property type="term" value="F:zinc ion binding"/>
    <property type="evidence" value="ECO:0007669"/>
    <property type="project" value="UniProtKB-KW"/>
</dbReference>